<dbReference type="EMBL" id="JARVKF010000436">
    <property type="protein sequence ID" value="KAK9413651.1"/>
    <property type="molecule type" value="Genomic_DNA"/>
</dbReference>
<protein>
    <submittedName>
        <fullName evidence="2">Uncharacterized protein</fullName>
    </submittedName>
</protein>
<evidence type="ECO:0000313" key="2">
    <source>
        <dbReference type="EMBL" id="KAK9413651.1"/>
    </source>
</evidence>
<gene>
    <name evidence="2" type="ORF">SUNI508_11732</name>
</gene>
<dbReference type="Proteomes" id="UP001408356">
    <property type="component" value="Unassembled WGS sequence"/>
</dbReference>
<reference evidence="2 3" key="1">
    <citation type="journal article" date="2024" name="J. Plant Pathol.">
        <title>Sequence and assembly of the genome of Seiridium unicorne, isolate CBS 538.82, causal agent of cypress canker disease.</title>
        <authorList>
            <person name="Scali E."/>
            <person name="Rocca G.D."/>
            <person name="Danti R."/>
            <person name="Garbelotto M."/>
            <person name="Barberini S."/>
            <person name="Baroncelli R."/>
            <person name="Emiliani G."/>
        </authorList>
    </citation>
    <scope>NUCLEOTIDE SEQUENCE [LARGE SCALE GENOMIC DNA]</scope>
    <source>
        <strain evidence="2 3">BM-138-508</strain>
    </source>
</reference>
<accession>A0ABR2UGZ8</accession>
<evidence type="ECO:0000313" key="3">
    <source>
        <dbReference type="Proteomes" id="UP001408356"/>
    </source>
</evidence>
<feature type="transmembrane region" description="Helical" evidence="1">
    <location>
        <begin position="281"/>
        <end position="301"/>
    </location>
</feature>
<keyword evidence="1" id="KW-1133">Transmembrane helix</keyword>
<sequence length="302" mass="30817">MPTSTLSGWAFSNYGPLTTTYTAPASCFTEPTNIELGRSIKGSDNSSTLAIFGGTCAALSSTGVSIGDCLPSGSEYDKAYAALDTNNPAAGFTIDYYSPGLFCPSGYETVGVASKTGGGSITSSGSAFVLPSAVTIRASGAYNLGRNPAPNVLLQGLNDGETAVICCPSSYTVSIAGYCWSPLPSYPVPTEACAREIPPEDVDYTTEVLSIFGTTITANVITYVSTSPITETHTETFSTSEDWTAVTFAPFVTLIHNEADASQATTSSAASPGRAGGASGAGAVFSFWAAGLAAGILYAAFL</sequence>
<name>A0ABR2UGZ8_9PEZI</name>
<keyword evidence="1" id="KW-0812">Transmembrane</keyword>
<keyword evidence="3" id="KW-1185">Reference proteome</keyword>
<organism evidence="2 3">
    <name type="scientific">Seiridium unicorne</name>
    <dbReference type="NCBI Taxonomy" id="138068"/>
    <lineage>
        <taxon>Eukaryota</taxon>
        <taxon>Fungi</taxon>
        <taxon>Dikarya</taxon>
        <taxon>Ascomycota</taxon>
        <taxon>Pezizomycotina</taxon>
        <taxon>Sordariomycetes</taxon>
        <taxon>Xylariomycetidae</taxon>
        <taxon>Amphisphaeriales</taxon>
        <taxon>Sporocadaceae</taxon>
        <taxon>Seiridium</taxon>
    </lineage>
</organism>
<comment type="caution">
    <text evidence="2">The sequence shown here is derived from an EMBL/GenBank/DDBJ whole genome shotgun (WGS) entry which is preliminary data.</text>
</comment>
<keyword evidence="1" id="KW-0472">Membrane</keyword>
<proteinExistence type="predicted"/>
<evidence type="ECO:0000256" key="1">
    <source>
        <dbReference type="SAM" id="Phobius"/>
    </source>
</evidence>